<dbReference type="HOGENOM" id="CLU_1027445_0_0_1"/>
<dbReference type="Pfam" id="PF00443">
    <property type="entry name" value="UCH"/>
    <property type="match status" value="1"/>
</dbReference>
<dbReference type="GeneID" id="19879283"/>
<dbReference type="Gene3D" id="3.90.70.10">
    <property type="entry name" value="Cysteine proteinases"/>
    <property type="match status" value="1"/>
</dbReference>
<name>L2GUS8_VAVCU</name>
<organism evidence="3 4">
    <name type="scientific">Vavraia culicis (isolate floridensis)</name>
    <name type="common">Microsporidian parasite</name>
    <dbReference type="NCBI Taxonomy" id="948595"/>
    <lineage>
        <taxon>Eukaryota</taxon>
        <taxon>Fungi</taxon>
        <taxon>Fungi incertae sedis</taxon>
        <taxon>Microsporidia</taxon>
        <taxon>Pleistophoridae</taxon>
        <taxon>Vavraia</taxon>
    </lineage>
</organism>
<dbReference type="InParanoid" id="L2GUS8"/>
<dbReference type="InterPro" id="IPR038765">
    <property type="entry name" value="Papain-like_cys_pep_sf"/>
</dbReference>
<feature type="transmembrane region" description="Helical" evidence="1">
    <location>
        <begin position="7"/>
        <end position="27"/>
    </location>
</feature>
<keyword evidence="1" id="KW-0812">Transmembrane</keyword>
<accession>L2GUS8</accession>
<keyword evidence="4" id="KW-1185">Reference proteome</keyword>
<keyword evidence="1" id="KW-0472">Membrane</keyword>
<dbReference type="SUPFAM" id="SSF54001">
    <property type="entry name" value="Cysteine proteinases"/>
    <property type="match status" value="1"/>
</dbReference>
<proteinExistence type="predicted"/>
<dbReference type="Proteomes" id="UP000011081">
    <property type="component" value="Unassembled WGS sequence"/>
</dbReference>
<evidence type="ECO:0000256" key="1">
    <source>
        <dbReference type="SAM" id="Phobius"/>
    </source>
</evidence>
<evidence type="ECO:0000313" key="4">
    <source>
        <dbReference type="Proteomes" id="UP000011081"/>
    </source>
</evidence>
<gene>
    <name evidence="3" type="ORF">VCUG_01405</name>
</gene>
<feature type="domain" description="Peptidase C19 ubiquitin carboxyl-terminal hydrolase" evidence="2">
    <location>
        <begin position="36"/>
        <end position="139"/>
    </location>
</feature>
<protein>
    <recommendedName>
        <fullName evidence="2">Peptidase C19 ubiquitin carboxyl-terminal hydrolase domain-containing protein</fullName>
    </recommendedName>
</protein>
<dbReference type="InterPro" id="IPR001394">
    <property type="entry name" value="Peptidase_C19_UCH"/>
</dbReference>
<reference evidence="4" key="1">
    <citation type="submission" date="2011-03" db="EMBL/GenBank/DDBJ databases">
        <title>The genome sequence of Vavraia culicis strain floridensis.</title>
        <authorList>
            <consortium name="The Broad Institute Genome Sequencing Platform"/>
            <person name="Cuomo C."/>
            <person name="Becnel J."/>
            <person name="Sanscrainte N."/>
            <person name="Young S.K."/>
            <person name="Zeng Q."/>
            <person name="Gargeya S."/>
            <person name="Fitzgerald M."/>
            <person name="Haas B."/>
            <person name="Abouelleil A."/>
            <person name="Alvarado L."/>
            <person name="Arachchi H.M."/>
            <person name="Berlin A."/>
            <person name="Chapman S.B."/>
            <person name="Gearin G."/>
            <person name="Goldberg J."/>
            <person name="Griggs A."/>
            <person name="Gujja S."/>
            <person name="Hansen M."/>
            <person name="Heiman D."/>
            <person name="Howarth C."/>
            <person name="Larimer J."/>
            <person name="Lui A."/>
            <person name="MacDonald P.J.P."/>
            <person name="McCowen C."/>
            <person name="Montmayeur A."/>
            <person name="Murphy C."/>
            <person name="Neiman D."/>
            <person name="Pearson M."/>
            <person name="Priest M."/>
            <person name="Roberts A."/>
            <person name="Saif S."/>
            <person name="Shea T."/>
            <person name="Sisk P."/>
            <person name="Stolte C."/>
            <person name="Sykes S."/>
            <person name="Wortman J."/>
            <person name="Nusbaum C."/>
            <person name="Birren B."/>
        </authorList>
    </citation>
    <scope>NUCLEOTIDE SEQUENCE [LARGE SCALE GENOMIC DNA]</scope>
    <source>
        <strain evidence="4">floridensis</strain>
    </source>
</reference>
<dbReference type="VEuPathDB" id="MicrosporidiaDB:VCUG_01405"/>
<dbReference type="GO" id="GO:0004843">
    <property type="term" value="F:cysteine-type deubiquitinase activity"/>
    <property type="evidence" value="ECO:0007669"/>
    <property type="project" value="InterPro"/>
</dbReference>
<keyword evidence="1" id="KW-1133">Transmembrane helix</keyword>
<sequence>MSKKQTYLYILIIGGIIALVASVYILYEVFRPKGVCKLDNKTGVCYINSTIQSLLSCKYFATTITKKDKSQNPVVYNLVKLIKKIKSRSHIDPLPHYKKIFRDHKNVDWNKRGNDPAVIYQYLARNITTEFPDSNLFLSYDDCKKINPYINVPSYYCRCPILENNTRIGALGLLQETFNNSSMDKSVVFSQIIIIKFQKKLKNFDFSTYEYICDPEVTVNSKKYFLRSIIVRDKVPVKVKRTEILENHSYVYGRRCDKWYCFNDINVNKIKQKNLDEKVFKNELVQFAVYEVE</sequence>
<dbReference type="AlphaFoldDB" id="L2GUS8"/>
<evidence type="ECO:0000313" key="3">
    <source>
        <dbReference type="EMBL" id="ELA47132.1"/>
    </source>
</evidence>
<dbReference type="GO" id="GO:0016579">
    <property type="term" value="P:protein deubiquitination"/>
    <property type="evidence" value="ECO:0007669"/>
    <property type="project" value="InterPro"/>
</dbReference>
<evidence type="ECO:0000259" key="2">
    <source>
        <dbReference type="Pfam" id="PF00443"/>
    </source>
</evidence>
<dbReference type="EMBL" id="GL877424">
    <property type="protein sequence ID" value="ELA47132.1"/>
    <property type="molecule type" value="Genomic_DNA"/>
</dbReference>
<dbReference type="RefSeq" id="XP_008074423.1">
    <property type="nucleotide sequence ID" value="XM_008076232.1"/>
</dbReference>